<sequence>MKKSLIHLSLIAALFTTGCNSENHEKATEETVYSVSSPLIQDTTTLQEYVCQIRSIQHIELRALEKGYLKDIYVDEGQAIKKGQLMFQIMPSLYKAEAKKAEAEAQFAKIEYLNTKALADSNIVSKNELALARATYDQALAELDLANVHLSFTEIRAPFSGIMGRFNVRQGSLLDEGELLTELSDNTKVWVYFNVSEAEYLNYSTKIDKNNLQKVNLQMANNKLFQHQGEIETIEADFNNETGNIAFRATFPNPEGLLRHGETGNILIPTTTKDAIIIPQKATFEILDKKYVFVVGEDNIVTSRSIVIEKELTHIYIVKSGLSKDDKILIDGIRTVKGGDKISYKFIEPAEVVSHLSLYAE</sequence>
<comment type="similarity">
    <text evidence="2">Belongs to the membrane fusion protein (MFP) (TC 8.A.1) family.</text>
</comment>
<evidence type="ECO:0000259" key="3">
    <source>
        <dbReference type="Pfam" id="PF25917"/>
    </source>
</evidence>
<accession>A0A4Q4KPV5</accession>
<comment type="caution">
    <text evidence="6">The sequence shown here is derived from an EMBL/GenBank/DDBJ whole genome shotgun (WGS) entry which is preliminary data.</text>
</comment>
<dbReference type="Pfam" id="PF25967">
    <property type="entry name" value="RND-MFP_C"/>
    <property type="match status" value="1"/>
</dbReference>
<dbReference type="Pfam" id="PF25917">
    <property type="entry name" value="BSH_RND"/>
    <property type="match status" value="1"/>
</dbReference>
<dbReference type="EMBL" id="SETE01000001">
    <property type="protein sequence ID" value="RYM35578.1"/>
    <property type="molecule type" value="Genomic_DNA"/>
</dbReference>
<protein>
    <submittedName>
        <fullName evidence="6">Efflux RND transporter periplasmic adaptor subunit</fullName>
    </submittedName>
</protein>
<dbReference type="SUPFAM" id="SSF111369">
    <property type="entry name" value="HlyD-like secretion proteins"/>
    <property type="match status" value="1"/>
</dbReference>
<feature type="domain" description="Multidrug resistance protein MdtA-like barrel-sandwich hybrid" evidence="3">
    <location>
        <begin position="59"/>
        <end position="178"/>
    </location>
</feature>
<gene>
    <name evidence="6" type="ORF">ERX46_00900</name>
</gene>
<dbReference type="PANTHER" id="PTHR30158:SF23">
    <property type="entry name" value="MULTIDRUG RESISTANCE PROTEIN MEXA"/>
    <property type="match status" value="1"/>
</dbReference>
<dbReference type="OrthoDB" id="9801814at2"/>
<proteinExistence type="inferred from homology"/>
<dbReference type="AlphaFoldDB" id="A0A4Q4KPV5"/>
<dbReference type="PANTHER" id="PTHR30158">
    <property type="entry name" value="ACRA/E-RELATED COMPONENT OF DRUG EFFLUX TRANSPORTER"/>
    <property type="match status" value="1"/>
</dbReference>
<evidence type="ECO:0000259" key="5">
    <source>
        <dbReference type="Pfam" id="PF25967"/>
    </source>
</evidence>
<dbReference type="PROSITE" id="PS51257">
    <property type="entry name" value="PROKAR_LIPOPROTEIN"/>
    <property type="match status" value="1"/>
</dbReference>
<dbReference type="Gene3D" id="2.40.30.170">
    <property type="match status" value="1"/>
</dbReference>
<dbReference type="GO" id="GO:0005886">
    <property type="term" value="C:plasma membrane"/>
    <property type="evidence" value="ECO:0007669"/>
    <property type="project" value="TreeGrafter"/>
</dbReference>
<evidence type="ECO:0000256" key="2">
    <source>
        <dbReference type="ARBA" id="ARBA00009477"/>
    </source>
</evidence>
<dbReference type="Proteomes" id="UP000293952">
    <property type="component" value="Unassembled WGS sequence"/>
</dbReference>
<comment type="subcellular location">
    <subcellularLocation>
        <location evidence="1">Cell envelope</location>
    </subcellularLocation>
</comment>
<dbReference type="GO" id="GO:0046677">
    <property type="term" value="P:response to antibiotic"/>
    <property type="evidence" value="ECO:0007669"/>
    <property type="project" value="TreeGrafter"/>
</dbReference>
<dbReference type="NCBIfam" id="TIGR01730">
    <property type="entry name" value="RND_mfp"/>
    <property type="match status" value="1"/>
</dbReference>
<dbReference type="Gene3D" id="1.10.287.470">
    <property type="entry name" value="Helix hairpin bin"/>
    <property type="match status" value="1"/>
</dbReference>
<dbReference type="InterPro" id="IPR006143">
    <property type="entry name" value="RND_pump_MFP"/>
</dbReference>
<keyword evidence="7" id="KW-1185">Reference proteome</keyword>
<evidence type="ECO:0000259" key="4">
    <source>
        <dbReference type="Pfam" id="PF25944"/>
    </source>
</evidence>
<dbReference type="InterPro" id="IPR058627">
    <property type="entry name" value="MdtA-like_C"/>
</dbReference>
<dbReference type="Gene3D" id="2.40.420.20">
    <property type="match status" value="1"/>
</dbReference>
<dbReference type="InterPro" id="IPR058626">
    <property type="entry name" value="MdtA-like_b-barrel"/>
</dbReference>
<feature type="domain" description="Multidrug resistance protein MdtA-like beta-barrel" evidence="4">
    <location>
        <begin position="189"/>
        <end position="269"/>
    </location>
</feature>
<dbReference type="GO" id="GO:0022857">
    <property type="term" value="F:transmembrane transporter activity"/>
    <property type="evidence" value="ECO:0007669"/>
    <property type="project" value="InterPro"/>
</dbReference>
<evidence type="ECO:0000256" key="1">
    <source>
        <dbReference type="ARBA" id="ARBA00004196"/>
    </source>
</evidence>
<evidence type="ECO:0000313" key="6">
    <source>
        <dbReference type="EMBL" id="RYM35578.1"/>
    </source>
</evidence>
<feature type="domain" description="Multidrug resistance protein MdtA-like C-terminal permuted SH3" evidence="5">
    <location>
        <begin position="274"/>
        <end position="334"/>
    </location>
</feature>
<evidence type="ECO:0000313" key="7">
    <source>
        <dbReference type="Proteomes" id="UP000293952"/>
    </source>
</evidence>
<reference evidence="6 7" key="1">
    <citation type="submission" date="2019-02" db="EMBL/GenBank/DDBJ databases">
        <title>Genome sequence of the sea-ice species Brumimicrobium glaciale.</title>
        <authorList>
            <person name="Bowman J.P."/>
        </authorList>
    </citation>
    <scope>NUCLEOTIDE SEQUENCE [LARGE SCALE GENOMIC DNA]</scope>
    <source>
        <strain evidence="6 7">IC156</strain>
    </source>
</reference>
<dbReference type="GO" id="GO:0030313">
    <property type="term" value="C:cell envelope"/>
    <property type="evidence" value="ECO:0007669"/>
    <property type="project" value="UniProtKB-SubCell"/>
</dbReference>
<dbReference type="InterPro" id="IPR058625">
    <property type="entry name" value="MdtA-like_BSH"/>
</dbReference>
<name>A0A4Q4KPV5_9FLAO</name>
<dbReference type="RefSeq" id="WP_130091945.1">
    <property type="nucleotide sequence ID" value="NZ_SETE01000001.1"/>
</dbReference>
<dbReference type="Pfam" id="PF25944">
    <property type="entry name" value="Beta-barrel_RND"/>
    <property type="match status" value="1"/>
</dbReference>
<organism evidence="6 7">
    <name type="scientific">Brumimicrobium glaciale</name>
    <dbReference type="NCBI Taxonomy" id="200475"/>
    <lineage>
        <taxon>Bacteria</taxon>
        <taxon>Pseudomonadati</taxon>
        <taxon>Bacteroidota</taxon>
        <taxon>Flavobacteriia</taxon>
        <taxon>Flavobacteriales</taxon>
        <taxon>Crocinitomicaceae</taxon>
        <taxon>Brumimicrobium</taxon>
    </lineage>
</organism>
<dbReference type="Gene3D" id="2.40.50.100">
    <property type="match status" value="1"/>
</dbReference>